<dbReference type="InterPro" id="IPR029016">
    <property type="entry name" value="GAF-like_dom_sf"/>
</dbReference>
<keyword evidence="7" id="KW-1185">Reference proteome</keyword>
<organism evidence="6 7">
    <name type="scientific">Actinocorallia aurantiaca</name>
    <dbReference type="NCBI Taxonomy" id="46204"/>
    <lineage>
        <taxon>Bacteria</taxon>
        <taxon>Bacillati</taxon>
        <taxon>Actinomycetota</taxon>
        <taxon>Actinomycetes</taxon>
        <taxon>Streptosporangiales</taxon>
        <taxon>Thermomonosporaceae</taxon>
        <taxon>Actinocorallia</taxon>
    </lineage>
</organism>
<dbReference type="SMART" id="SM00862">
    <property type="entry name" value="Trans_reg_C"/>
    <property type="match status" value="1"/>
</dbReference>
<dbReference type="InterPro" id="IPR036388">
    <property type="entry name" value="WH-like_DNA-bd_sf"/>
</dbReference>
<dbReference type="InterPro" id="IPR001867">
    <property type="entry name" value="OmpR/PhoB-type_DNA-bd"/>
</dbReference>
<proteinExistence type="predicted"/>
<gene>
    <name evidence="6" type="ORF">GCM10010439_72260</name>
</gene>
<feature type="domain" description="OmpR/PhoB-type" evidence="5">
    <location>
        <begin position="243"/>
        <end position="308"/>
    </location>
</feature>
<sequence length="413" mass="44433">MPSRESLRRRRAELQAAWARYVQDGAVRAGGSAQELRTDVAESWRRSLGTVDPGQDSAPSVDGDGGRRWRDSPLREPVLAVADELRTITDDAGFVAAVTDESGTILWTCGEQGMRRRAGAVNFAPGGRWSEEAMGTNALSLALRNDTASTVFSAEHLVHALHGWVCYCTPLHGPDGSVLGVLDLSSTWERSHPLAMPALRTLAGSVEARLAERHRAGPDDGLVAGHGGWRLSCLGGGGLALGGVPVRLRPRQFEILTLLVLEGRALAPEFLYTALYGDRRVASATLKAEVSHLRRALRGALSVRRYELTEPVGCDASDVLAALRAGRTGEALRSYGGPLLPGSEAPGITVWRDHIEVALREAVLGSADPEHALRYGELHPEDMEVHERALALLCEDSRRGLALARINRAVLEG</sequence>
<feature type="compositionally biased region" description="Basic and acidic residues" evidence="4">
    <location>
        <begin position="36"/>
        <end position="45"/>
    </location>
</feature>
<dbReference type="Gene3D" id="1.10.10.10">
    <property type="entry name" value="Winged helix-like DNA-binding domain superfamily/Winged helix DNA-binding domain"/>
    <property type="match status" value="1"/>
</dbReference>
<keyword evidence="3" id="KW-0804">Transcription</keyword>
<name>A0ABN3UTS1_9ACTN</name>
<dbReference type="SUPFAM" id="SSF46894">
    <property type="entry name" value="C-terminal effector domain of the bipartite response regulators"/>
    <property type="match status" value="1"/>
</dbReference>
<evidence type="ECO:0000313" key="6">
    <source>
        <dbReference type="EMBL" id="GAA2738389.1"/>
    </source>
</evidence>
<keyword evidence="2" id="KW-0238">DNA-binding</keyword>
<evidence type="ECO:0000256" key="3">
    <source>
        <dbReference type="ARBA" id="ARBA00023163"/>
    </source>
</evidence>
<dbReference type="InterPro" id="IPR016032">
    <property type="entry name" value="Sig_transdc_resp-reg_C-effctor"/>
</dbReference>
<accession>A0ABN3UTS1</accession>
<comment type="caution">
    <text evidence="6">The sequence shown here is derived from an EMBL/GenBank/DDBJ whole genome shotgun (WGS) entry which is preliminary data.</text>
</comment>
<evidence type="ECO:0000313" key="7">
    <source>
        <dbReference type="Proteomes" id="UP001501842"/>
    </source>
</evidence>
<evidence type="ECO:0000256" key="2">
    <source>
        <dbReference type="ARBA" id="ARBA00023125"/>
    </source>
</evidence>
<reference evidence="6 7" key="1">
    <citation type="journal article" date="2019" name="Int. J. Syst. Evol. Microbiol.">
        <title>The Global Catalogue of Microorganisms (GCM) 10K type strain sequencing project: providing services to taxonomists for standard genome sequencing and annotation.</title>
        <authorList>
            <consortium name="The Broad Institute Genomics Platform"/>
            <consortium name="The Broad Institute Genome Sequencing Center for Infectious Disease"/>
            <person name="Wu L."/>
            <person name="Ma J."/>
        </authorList>
    </citation>
    <scope>NUCLEOTIDE SEQUENCE [LARGE SCALE GENOMIC DNA]</scope>
    <source>
        <strain evidence="6 7">JCM 8201</strain>
    </source>
</reference>
<feature type="region of interest" description="Disordered" evidence="4">
    <location>
        <begin position="29"/>
        <end position="72"/>
    </location>
</feature>
<dbReference type="RefSeq" id="WP_344457990.1">
    <property type="nucleotide sequence ID" value="NZ_BAAATZ010000037.1"/>
</dbReference>
<evidence type="ECO:0000259" key="5">
    <source>
        <dbReference type="SMART" id="SM00862"/>
    </source>
</evidence>
<dbReference type="Proteomes" id="UP001501842">
    <property type="component" value="Unassembled WGS sequence"/>
</dbReference>
<evidence type="ECO:0000256" key="1">
    <source>
        <dbReference type="ARBA" id="ARBA00023015"/>
    </source>
</evidence>
<dbReference type="EMBL" id="BAAATZ010000037">
    <property type="protein sequence ID" value="GAA2738389.1"/>
    <property type="molecule type" value="Genomic_DNA"/>
</dbReference>
<protein>
    <submittedName>
        <fullName evidence="6">Helix-turn-helix domain-containing protein</fullName>
    </submittedName>
</protein>
<dbReference type="Gene3D" id="3.30.450.40">
    <property type="match status" value="1"/>
</dbReference>
<evidence type="ECO:0000256" key="4">
    <source>
        <dbReference type="SAM" id="MobiDB-lite"/>
    </source>
</evidence>
<keyword evidence="1" id="KW-0805">Transcription regulation</keyword>